<organism evidence="15 16">
    <name type="scientific">Rhizobium oryziradicis</name>
    <dbReference type="NCBI Taxonomy" id="1867956"/>
    <lineage>
        <taxon>Bacteria</taxon>
        <taxon>Pseudomonadati</taxon>
        <taxon>Pseudomonadota</taxon>
        <taxon>Alphaproteobacteria</taxon>
        <taxon>Hyphomicrobiales</taxon>
        <taxon>Rhizobiaceae</taxon>
        <taxon>Rhizobium/Agrobacterium group</taxon>
        <taxon>Rhizobium</taxon>
    </lineage>
</organism>
<protein>
    <submittedName>
        <fullName evidence="15">Cytochrome B</fullName>
    </submittedName>
</protein>
<reference evidence="15 16" key="1">
    <citation type="submission" date="2016-09" db="EMBL/GenBank/DDBJ databases">
        <title>Rhizobium oryziradicis sp. nov., isolated from the root of rice.</title>
        <authorList>
            <person name="Zhao J."/>
            <person name="Zhang X."/>
        </authorList>
    </citation>
    <scope>NUCLEOTIDE SEQUENCE [LARGE SCALE GENOMIC DNA]</scope>
    <source>
        <strain evidence="15 16">N19</strain>
    </source>
</reference>
<dbReference type="RefSeq" id="WP_075641495.1">
    <property type="nucleotide sequence ID" value="NZ_MKIM01000031.1"/>
</dbReference>
<dbReference type="PANTHER" id="PTHR30529:SF1">
    <property type="entry name" value="CYTOCHROME B561 HOMOLOG 2"/>
    <property type="match status" value="1"/>
</dbReference>
<evidence type="ECO:0000256" key="9">
    <source>
        <dbReference type="ARBA" id="ARBA00022989"/>
    </source>
</evidence>
<dbReference type="GO" id="GO:0046872">
    <property type="term" value="F:metal ion binding"/>
    <property type="evidence" value="ECO:0007669"/>
    <property type="project" value="UniProtKB-KW"/>
</dbReference>
<name>A0A1Q8ZLR3_9HYPH</name>
<dbReference type="Proteomes" id="UP000186894">
    <property type="component" value="Unassembled WGS sequence"/>
</dbReference>
<feature type="transmembrane region" description="Helical" evidence="13">
    <location>
        <begin position="55"/>
        <end position="78"/>
    </location>
</feature>
<comment type="subcellular location">
    <subcellularLocation>
        <location evidence="2">Cell membrane</location>
        <topology evidence="2">Multi-pass membrane protein</topology>
    </subcellularLocation>
</comment>
<feature type="transmembrane region" description="Helical" evidence="13">
    <location>
        <begin position="98"/>
        <end position="120"/>
    </location>
</feature>
<sequence length="167" mass="18733">MVENTVTGYSVLQRALHWLMAALIFFNLIFSDGMEHWNRLMRRGEAITPDDISSANIHAYVGIAILLLCLIRLAVRLMQGAPDAPPQEPPLLKLAAKLAHWTLYALFVLMPVTGMAKYYFGNDTLGELHGGPLKILLWALIVLHVLGALVHQFYWKTNVLARMTRGV</sequence>
<dbReference type="OrthoDB" id="8156287at2"/>
<dbReference type="GO" id="GO:0020037">
    <property type="term" value="F:heme binding"/>
    <property type="evidence" value="ECO:0007669"/>
    <property type="project" value="TreeGrafter"/>
</dbReference>
<keyword evidence="8" id="KW-0249">Electron transport</keyword>
<evidence type="ECO:0000256" key="4">
    <source>
        <dbReference type="ARBA" id="ARBA00022475"/>
    </source>
</evidence>
<dbReference type="InterPro" id="IPR016174">
    <property type="entry name" value="Di-haem_cyt_TM"/>
</dbReference>
<keyword evidence="7" id="KW-0479">Metal-binding</keyword>
<feature type="transmembrane region" description="Helical" evidence="13">
    <location>
        <begin position="15"/>
        <end position="34"/>
    </location>
</feature>
<evidence type="ECO:0000256" key="2">
    <source>
        <dbReference type="ARBA" id="ARBA00004651"/>
    </source>
</evidence>
<evidence type="ECO:0000256" key="12">
    <source>
        <dbReference type="ARBA" id="ARBA00037975"/>
    </source>
</evidence>
<dbReference type="Gene3D" id="1.20.950.20">
    <property type="entry name" value="Transmembrane di-heme cytochromes, Chain C"/>
    <property type="match status" value="1"/>
</dbReference>
<evidence type="ECO:0000313" key="16">
    <source>
        <dbReference type="Proteomes" id="UP000186894"/>
    </source>
</evidence>
<comment type="similarity">
    <text evidence="12">Belongs to the cytochrome b561 family.</text>
</comment>
<dbReference type="EMBL" id="MKIM01000031">
    <property type="protein sequence ID" value="OLP42798.1"/>
    <property type="molecule type" value="Genomic_DNA"/>
</dbReference>
<dbReference type="STRING" id="1867956.BJF95_01385"/>
<dbReference type="SUPFAM" id="SSF81342">
    <property type="entry name" value="Transmembrane di-heme cytochromes"/>
    <property type="match status" value="1"/>
</dbReference>
<dbReference type="InterPro" id="IPR052168">
    <property type="entry name" value="Cytochrome_b561_oxidase"/>
</dbReference>
<evidence type="ECO:0000256" key="5">
    <source>
        <dbReference type="ARBA" id="ARBA00022617"/>
    </source>
</evidence>
<feature type="domain" description="Cytochrome b561 bacterial/Ni-hydrogenase" evidence="14">
    <location>
        <begin position="9"/>
        <end position="166"/>
    </location>
</feature>
<evidence type="ECO:0000256" key="7">
    <source>
        <dbReference type="ARBA" id="ARBA00022723"/>
    </source>
</evidence>
<dbReference type="GO" id="GO:0022904">
    <property type="term" value="P:respiratory electron transport chain"/>
    <property type="evidence" value="ECO:0007669"/>
    <property type="project" value="InterPro"/>
</dbReference>
<dbReference type="InterPro" id="IPR011577">
    <property type="entry name" value="Cyt_b561_bac/Ni-Hgenase"/>
</dbReference>
<comment type="cofactor">
    <cofactor evidence="1">
        <name>heme b</name>
        <dbReference type="ChEBI" id="CHEBI:60344"/>
    </cofactor>
</comment>
<dbReference type="GO" id="GO:0009055">
    <property type="term" value="F:electron transfer activity"/>
    <property type="evidence" value="ECO:0007669"/>
    <property type="project" value="InterPro"/>
</dbReference>
<keyword evidence="5" id="KW-0349">Heme</keyword>
<evidence type="ECO:0000256" key="10">
    <source>
        <dbReference type="ARBA" id="ARBA00023004"/>
    </source>
</evidence>
<evidence type="ECO:0000256" key="8">
    <source>
        <dbReference type="ARBA" id="ARBA00022982"/>
    </source>
</evidence>
<dbReference type="PANTHER" id="PTHR30529">
    <property type="entry name" value="CYTOCHROME B561"/>
    <property type="match status" value="1"/>
</dbReference>
<keyword evidence="16" id="KW-1185">Reference proteome</keyword>
<gene>
    <name evidence="15" type="ORF">BJF95_01385</name>
</gene>
<proteinExistence type="inferred from homology"/>
<keyword evidence="4" id="KW-1003">Cell membrane</keyword>
<evidence type="ECO:0000256" key="6">
    <source>
        <dbReference type="ARBA" id="ARBA00022692"/>
    </source>
</evidence>
<comment type="caution">
    <text evidence="15">The sequence shown here is derived from an EMBL/GenBank/DDBJ whole genome shotgun (WGS) entry which is preliminary data.</text>
</comment>
<keyword evidence="11 13" id="KW-0472">Membrane</keyword>
<keyword evidence="6 13" id="KW-0812">Transmembrane</keyword>
<dbReference type="GO" id="GO:0005886">
    <property type="term" value="C:plasma membrane"/>
    <property type="evidence" value="ECO:0007669"/>
    <property type="project" value="UniProtKB-SubCell"/>
</dbReference>
<evidence type="ECO:0000256" key="11">
    <source>
        <dbReference type="ARBA" id="ARBA00023136"/>
    </source>
</evidence>
<keyword evidence="9 13" id="KW-1133">Transmembrane helix</keyword>
<evidence type="ECO:0000256" key="1">
    <source>
        <dbReference type="ARBA" id="ARBA00001970"/>
    </source>
</evidence>
<feature type="transmembrane region" description="Helical" evidence="13">
    <location>
        <begin position="132"/>
        <end position="155"/>
    </location>
</feature>
<accession>A0A1Q8ZLR3</accession>
<evidence type="ECO:0000256" key="13">
    <source>
        <dbReference type="SAM" id="Phobius"/>
    </source>
</evidence>
<keyword evidence="3" id="KW-0813">Transport</keyword>
<evidence type="ECO:0000256" key="3">
    <source>
        <dbReference type="ARBA" id="ARBA00022448"/>
    </source>
</evidence>
<keyword evidence="10" id="KW-0408">Iron</keyword>
<dbReference type="Pfam" id="PF01292">
    <property type="entry name" value="Ni_hydr_CYTB"/>
    <property type="match status" value="1"/>
</dbReference>
<evidence type="ECO:0000259" key="14">
    <source>
        <dbReference type="Pfam" id="PF01292"/>
    </source>
</evidence>
<dbReference type="AlphaFoldDB" id="A0A1Q8ZLR3"/>
<evidence type="ECO:0000313" key="15">
    <source>
        <dbReference type="EMBL" id="OLP42798.1"/>
    </source>
</evidence>